<name>A0ABR8KQ35_9NOSO</name>
<gene>
    <name evidence="1" type="ORF">H6H03_39130</name>
</gene>
<keyword evidence="2" id="KW-1185">Reference proteome</keyword>
<accession>A0ABR8KQ35</accession>
<dbReference type="PANTHER" id="PTHR38009:SF1">
    <property type="entry name" value="CONSERVED HYPOTHETICAL PHAGE TAIL PROTEIN"/>
    <property type="match status" value="1"/>
</dbReference>
<protein>
    <submittedName>
        <fullName evidence="1">Phage tail protein</fullName>
    </submittedName>
</protein>
<evidence type="ECO:0000313" key="1">
    <source>
        <dbReference type="EMBL" id="MBD2739792.1"/>
    </source>
</evidence>
<proteinExistence type="predicted"/>
<dbReference type="NCBIfam" id="TIGR02241">
    <property type="entry name" value="conserved hypothetical phage tail region protein"/>
    <property type="match status" value="1"/>
</dbReference>
<dbReference type="Pfam" id="PF06841">
    <property type="entry name" value="Phage_T4_gp19"/>
    <property type="match status" value="1"/>
</dbReference>
<dbReference type="InterPro" id="IPR011747">
    <property type="entry name" value="CHP02241"/>
</dbReference>
<dbReference type="RefSeq" id="WP_190960268.1">
    <property type="nucleotide sequence ID" value="NZ_JACJTU010000117.1"/>
</dbReference>
<comment type="caution">
    <text evidence="1">The sequence shown here is derived from an EMBL/GenBank/DDBJ whole genome shotgun (WGS) entry which is preliminary data.</text>
</comment>
<reference evidence="1 2" key="1">
    <citation type="journal article" date="2020" name="ISME J.">
        <title>Comparative genomics reveals insights into cyanobacterial evolution and habitat adaptation.</title>
        <authorList>
            <person name="Chen M.Y."/>
            <person name="Teng W.K."/>
            <person name="Zhao L."/>
            <person name="Hu C.X."/>
            <person name="Zhou Y.K."/>
            <person name="Han B.P."/>
            <person name="Song L.R."/>
            <person name="Shu W.S."/>
        </authorList>
    </citation>
    <scope>NUCLEOTIDE SEQUENCE [LARGE SCALE GENOMIC DNA]</scope>
    <source>
        <strain evidence="1 2">FACHB-159</strain>
    </source>
</reference>
<evidence type="ECO:0000313" key="2">
    <source>
        <dbReference type="Proteomes" id="UP000637383"/>
    </source>
</evidence>
<dbReference type="PANTHER" id="PTHR38009">
    <property type="entry name" value="CONSERVED HYPOTHETICAL PHAGE TAIL PROTEIN"/>
    <property type="match status" value="1"/>
</dbReference>
<dbReference type="EMBL" id="JACJTU010000117">
    <property type="protein sequence ID" value="MBD2739792.1"/>
    <property type="molecule type" value="Genomic_DNA"/>
</dbReference>
<dbReference type="Proteomes" id="UP000637383">
    <property type="component" value="Unassembled WGS sequence"/>
</dbReference>
<dbReference type="InterPro" id="IPR010667">
    <property type="entry name" value="Phage_T4_Gp19"/>
</dbReference>
<sequence length="175" mass="20282">MNSKDFAWLTSCSFYIELSLDNSNEKIDGIFMNCQGLQRTQEVIQICEVTPQKWGVKENKGRITRTKIPGNDNSNNIILRRGLTYSTRFWDWFESIQQGNWAKQRQVISLNICNNSMGRQVQARYELDGAWPTNYVLADIQIDKTELAVEELEIAFEGMKRAPLPDIERSFTDSF</sequence>
<organism evidence="1 2">
    <name type="scientific">Nostoc paludosum FACHB-159</name>
    <dbReference type="NCBI Taxonomy" id="2692908"/>
    <lineage>
        <taxon>Bacteria</taxon>
        <taxon>Bacillati</taxon>
        <taxon>Cyanobacteriota</taxon>
        <taxon>Cyanophyceae</taxon>
        <taxon>Nostocales</taxon>
        <taxon>Nostocaceae</taxon>
        <taxon>Nostoc</taxon>
    </lineage>
</organism>